<sequence length="360" mass="38786">MSRLLASTLALLLVTGAARAQDAPDASPECPVSNLLGGGMIGNICWTCIFPVRLMGVDMFSSSLLESGGVDAAGFSLSSRPEPPPQSADDPGCYCQEDGRLPRIGMTIGMWQPAEVYETTLIPGCSSFLGGTNLGITDPLYLGTAGVPTEDLEQQSFTHIHTYSYPVVGLMELFTKCQRGYVDIDALYFSEVDPTWNDPFIAMYGNPMSTFGASVPAQAACIPDAISSAVGAPIDELFWCGGTWTSTLAPYTGYNHNMGTMQFTSAAALRLLAMNHVRGINKRMTGDDAACAPTYDPTLNRSDYRWQVAWPNAESSRNHGSGEALLTWAGARWIPAVADMPMYLLWRWTDCCVPIVGSQN</sequence>
<dbReference type="InterPro" id="IPR009649">
    <property type="entry name" value="TraU"/>
</dbReference>
<dbReference type="AlphaFoldDB" id="A0A2W5QBM1"/>
<accession>A0A2W5QBM1</accession>
<reference evidence="2 3" key="1">
    <citation type="submission" date="2017-08" db="EMBL/GenBank/DDBJ databases">
        <title>Infants hospitalized years apart are colonized by the same room-sourced microbial strains.</title>
        <authorList>
            <person name="Brooks B."/>
            <person name="Olm M.R."/>
            <person name="Firek B.A."/>
            <person name="Baker R."/>
            <person name="Thomas B.C."/>
            <person name="Morowitz M.J."/>
            <person name="Banfield J.F."/>
        </authorList>
    </citation>
    <scope>NUCLEOTIDE SEQUENCE [LARGE SCALE GENOMIC DNA]</scope>
    <source>
        <strain evidence="2">S2_005_002_R2_34</strain>
    </source>
</reference>
<organism evidence="2 3">
    <name type="scientific">Rhodovulum sulfidophilum</name>
    <name type="common">Rhodobacter sulfidophilus</name>
    <dbReference type="NCBI Taxonomy" id="35806"/>
    <lineage>
        <taxon>Bacteria</taxon>
        <taxon>Pseudomonadati</taxon>
        <taxon>Pseudomonadota</taxon>
        <taxon>Alphaproteobacteria</taxon>
        <taxon>Rhodobacterales</taxon>
        <taxon>Paracoccaceae</taxon>
        <taxon>Rhodovulum</taxon>
    </lineage>
</organism>
<evidence type="ECO:0000313" key="3">
    <source>
        <dbReference type="Proteomes" id="UP000249185"/>
    </source>
</evidence>
<evidence type="ECO:0000256" key="1">
    <source>
        <dbReference type="SAM" id="SignalP"/>
    </source>
</evidence>
<comment type="caution">
    <text evidence="2">The sequence shown here is derived from an EMBL/GenBank/DDBJ whole genome shotgun (WGS) entry which is preliminary data.</text>
</comment>
<feature type="signal peptide" evidence="1">
    <location>
        <begin position="1"/>
        <end position="20"/>
    </location>
</feature>
<dbReference type="EMBL" id="QFPW01000010">
    <property type="protein sequence ID" value="PZQ48800.1"/>
    <property type="molecule type" value="Genomic_DNA"/>
</dbReference>
<feature type="chain" id="PRO_5016066512" evidence="1">
    <location>
        <begin position="21"/>
        <end position="360"/>
    </location>
</feature>
<name>A0A2W5QBM1_RHOSU</name>
<evidence type="ECO:0000313" key="2">
    <source>
        <dbReference type="EMBL" id="PZQ48800.1"/>
    </source>
</evidence>
<proteinExistence type="predicted"/>
<dbReference type="Proteomes" id="UP000249185">
    <property type="component" value="Unassembled WGS sequence"/>
</dbReference>
<dbReference type="Pfam" id="PF06834">
    <property type="entry name" value="TraU"/>
    <property type="match status" value="1"/>
</dbReference>
<gene>
    <name evidence="2" type="ORF">DI556_13375</name>
</gene>
<protein>
    <submittedName>
        <fullName evidence="2">Conjugal transfer protein TraU</fullName>
    </submittedName>
</protein>
<keyword evidence="1" id="KW-0732">Signal</keyword>